<name>A0A8I2AL80_9GAMM</name>
<keyword evidence="8 14" id="KW-0028">Amino-acid biosynthesis</keyword>
<evidence type="ECO:0000256" key="2">
    <source>
        <dbReference type="ARBA" id="ARBA00002786"/>
    </source>
</evidence>
<evidence type="ECO:0000256" key="1">
    <source>
        <dbReference type="ARBA" id="ARBA00001933"/>
    </source>
</evidence>
<dbReference type="Pfam" id="PF00291">
    <property type="entry name" value="PALP"/>
    <property type="match status" value="1"/>
</dbReference>
<dbReference type="InterPro" id="IPR006653">
    <property type="entry name" value="Trp_synth_b_CS"/>
</dbReference>
<dbReference type="RefSeq" id="WP_195697159.1">
    <property type="nucleotide sequence ID" value="NZ_CP178221.1"/>
</dbReference>
<feature type="modified residue" description="N6-(pyridoxal phosphate)lysine" evidence="14">
    <location>
        <position position="86"/>
    </location>
</feature>
<comment type="subunit">
    <text evidence="5 14">Tetramer of two alpha and two beta chains.</text>
</comment>
<dbReference type="SUPFAM" id="SSF53686">
    <property type="entry name" value="Tryptophan synthase beta subunit-like PLP-dependent enzymes"/>
    <property type="match status" value="1"/>
</dbReference>
<dbReference type="InterPro" id="IPR006654">
    <property type="entry name" value="Trp_synth_beta"/>
</dbReference>
<accession>A0A8I2AL80</accession>
<dbReference type="GO" id="GO:0005737">
    <property type="term" value="C:cytoplasm"/>
    <property type="evidence" value="ECO:0007669"/>
    <property type="project" value="TreeGrafter"/>
</dbReference>
<evidence type="ECO:0000256" key="12">
    <source>
        <dbReference type="ARBA" id="ARBA00023239"/>
    </source>
</evidence>
<comment type="cofactor">
    <cofactor evidence="1 14">
        <name>pyridoxal 5'-phosphate</name>
        <dbReference type="ChEBI" id="CHEBI:597326"/>
    </cofactor>
</comment>
<dbReference type="NCBIfam" id="TIGR00263">
    <property type="entry name" value="trpB"/>
    <property type="match status" value="1"/>
</dbReference>
<evidence type="ECO:0000256" key="10">
    <source>
        <dbReference type="ARBA" id="ARBA00022898"/>
    </source>
</evidence>
<comment type="pathway">
    <text evidence="3 14">Amino-acid biosynthesis; L-tryptophan biosynthesis; L-tryptophan from chorismate: step 5/5.</text>
</comment>
<dbReference type="PIRSF" id="PIRSF001413">
    <property type="entry name" value="Trp_syn_beta"/>
    <property type="match status" value="1"/>
</dbReference>
<dbReference type="PROSITE" id="PS00168">
    <property type="entry name" value="TRP_SYNTHASE_BETA"/>
    <property type="match status" value="1"/>
</dbReference>
<evidence type="ECO:0000256" key="7">
    <source>
        <dbReference type="ARBA" id="ARBA00021362"/>
    </source>
</evidence>
<evidence type="ECO:0000256" key="13">
    <source>
        <dbReference type="ARBA" id="ARBA00049047"/>
    </source>
</evidence>
<dbReference type="PANTHER" id="PTHR48077">
    <property type="entry name" value="TRYPTOPHAN SYNTHASE-RELATED"/>
    <property type="match status" value="1"/>
</dbReference>
<dbReference type="AlphaFoldDB" id="A0A8I2AL80"/>
<evidence type="ECO:0000256" key="5">
    <source>
        <dbReference type="ARBA" id="ARBA00011270"/>
    </source>
</evidence>
<gene>
    <name evidence="14 16" type="primary">trpB</name>
    <name evidence="16" type="ORF">J7T18_03495</name>
</gene>
<keyword evidence="11 14" id="KW-0057">Aromatic amino acid biosynthesis</keyword>
<organism evidence="16 17">
    <name type="scientific">Providencia huaxiensis</name>
    <dbReference type="NCBI Taxonomy" id="2027290"/>
    <lineage>
        <taxon>Bacteria</taxon>
        <taxon>Pseudomonadati</taxon>
        <taxon>Pseudomonadota</taxon>
        <taxon>Gammaproteobacteria</taxon>
        <taxon>Enterobacterales</taxon>
        <taxon>Morganellaceae</taxon>
        <taxon>Providencia</taxon>
    </lineage>
</organism>
<evidence type="ECO:0000256" key="14">
    <source>
        <dbReference type="HAMAP-Rule" id="MF_00133"/>
    </source>
</evidence>
<evidence type="ECO:0000313" key="17">
    <source>
        <dbReference type="Proteomes" id="UP000674270"/>
    </source>
</evidence>
<dbReference type="HAMAP" id="MF_00133">
    <property type="entry name" value="Trp_synth_beta"/>
    <property type="match status" value="1"/>
</dbReference>
<dbReference type="InterPro" id="IPR001926">
    <property type="entry name" value="TrpB-like_PALP"/>
</dbReference>
<evidence type="ECO:0000256" key="11">
    <source>
        <dbReference type="ARBA" id="ARBA00023141"/>
    </source>
</evidence>
<keyword evidence="9 14" id="KW-0822">Tryptophan biosynthesis</keyword>
<evidence type="ECO:0000256" key="9">
    <source>
        <dbReference type="ARBA" id="ARBA00022822"/>
    </source>
</evidence>
<dbReference type="InterPro" id="IPR036052">
    <property type="entry name" value="TrpB-like_PALP_sf"/>
</dbReference>
<evidence type="ECO:0000259" key="15">
    <source>
        <dbReference type="Pfam" id="PF00291"/>
    </source>
</evidence>
<dbReference type="EMBL" id="JAGKLY010000001">
    <property type="protein sequence ID" value="MBQ0267363.1"/>
    <property type="molecule type" value="Genomic_DNA"/>
</dbReference>
<proteinExistence type="inferred from homology"/>
<comment type="function">
    <text evidence="2 14">The beta subunit is responsible for the synthesis of L-tryptophan from indole and L-serine.</text>
</comment>
<dbReference type="GO" id="GO:0004834">
    <property type="term" value="F:tryptophan synthase activity"/>
    <property type="evidence" value="ECO:0007669"/>
    <property type="project" value="UniProtKB-UniRule"/>
</dbReference>
<dbReference type="FunFam" id="3.40.50.1100:FF:000001">
    <property type="entry name" value="Tryptophan synthase beta chain"/>
    <property type="match status" value="1"/>
</dbReference>
<evidence type="ECO:0000256" key="3">
    <source>
        <dbReference type="ARBA" id="ARBA00004733"/>
    </source>
</evidence>
<dbReference type="PANTHER" id="PTHR48077:SF3">
    <property type="entry name" value="TRYPTOPHAN SYNTHASE"/>
    <property type="match status" value="1"/>
</dbReference>
<evidence type="ECO:0000256" key="6">
    <source>
        <dbReference type="ARBA" id="ARBA00012043"/>
    </source>
</evidence>
<keyword evidence="12 14" id="KW-0456">Lyase</keyword>
<dbReference type="Gene3D" id="3.40.50.1100">
    <property type="match status" value="2"/>
</dbReference>
<dbReference type="EC" id="4.2.1.20" evidence="6 14"/>
<dbReference type="UniPathway" id="UPA00035">
    <property type="reaction ID" value="UER00044"/>
</dbReference>
<comment type="catalytic activity">
    <reaction evidence="13 14">
        <text>(1S,2R)-1-C-(indol-3-yl)glycerol 3-phosphate + L-serine = D-glyceraldehyde 3-phosphate + L-tryptophan + H2O</text>
        <dbReference type="Rhea" id="RHEA:10532"/>
        <dbReference type="ChEBI" id="CHEBI:15377"/>
        <dbReference type="ChEBI" id="CHEBI:33384"/>
        <dbReference type="ChEBI" id="CHEBI:57912"/>
        <dbReference type="ChEBI" id="CHEBI:58866"/>
        <dbReference type="ChEBI" id="CHEBI:59776"/>
        <dbReference type="EC" id="4.2.1.20"/>
    </reaction>
</comment>
<dbReference type="FunFam" id="3.40.50.1100:FF:000004">
    <property type="entry name" value="Tryptophan synthase beta chain"/>
    <property type="match status" value="1"/>
</dbReference>
<comment type="caution">
    <text evidence="16">The sequence shown here is derived from an EMBL/GenBank/DDBJ whole genome shotgun (WGS) entry which is preliminary data.</text>
</comment>
<protein>
    <recommendedName>
        <fullName evidence="7 14">Tryptophan synthase beta chain</fullName>
        <ecNumber evidence="6 14">4.2.1.20</ecNumber>
    </recommendedName>
</protein>
<evidence type="ECO:0000256" key="4">
    <source>
        <dbReference type="ARBA" id="ARBA00009982"/>
    </source>
</evidence>
<comment type="similarity">
    <text evidence="4 14">Belongs to the TrpB family.</text>
</comment>
<feature type="domain" description="Tryptophan synthase beta chain-like PALP" evidence="15">
    <location>
        <begin position="52"/>
        <end position="373"/>
    </location>
</feature>
<evidence type="ECO:0000313" key="16">
    <source>
        <dbReference type="EMBL" id="MBQ0267363.1"/>
    </source>
</evidence>
<keyword evidence="10 14" id="KW-0663">Pyridoxal phosphate</keyword>
<sequence length="396" mass="42857">MSKLDPYFGEFGGQYVPEILIPALNQLEDAFIDAQNDAEFIREFHDLLKNYAGRPTALTLCQNLTAGTKTKLYLKREDLLHGGAHKTNQVLGQALLAKRMGKSEIIAETGAGQHGVATALACALLNMKCRIYMGAKDVERQSPNVFRMKLMGAEVIPVHSGSATLKDACNEALRDWSGSYDKAHYLLGTAAGPHPYPTIVREFQRMIGDEAKQQILEKEGRLPDAVVACIGGGSNAIGLFASFIPEESVKLIGVEPAGLGIESGQHGAPLKHGRVGIYFGMKSPMMQTSEGQIEESYSISAGLDFPSVGPQHAHLNSIGRAEYVSITDDEALNAFKLLSRKEGIIPALESSHALAYALKMAEKEPNKEQLLIVNLSGRGDKDIFTVHDILASKGEI</sequence>
<dbReference type="InterPro" id="IPR023026">
    <property type="entry name" value="Trp_synth_beta/beta-like"/>
</dbReference>
<dbReference type="CDD" id="cd06446">
    <property type="entry name" value="Trp-synth_B"/>
    <property type="match status" value="1"/>
</dbReference>
<reference evidence="16" key="1">
    <citation type="submission" date="2021-03" db="EMBL/GenBank/DDBJ databases">
        <authorList>
            <person name="Stanton E."/>
        </authorList>
    </citation>
    <scope>NUCLEOTIDE SEQUENCE</scope>
    <source>
        <strain evidence="16">2020EL-00113</strain>
    </source>
</reference>
<evidence type="ECO:0000256" key="8">
    <source>
        <dbReference type="ARBA" id="ARBA00022605"/>
    </source>
</evidence>
<dbReference type="Proteomes" id="UP000674270">
    <property type="component" value="Unassembled WGS sequence"/>
</dbReference>